<dbReference type="GO" id="GO:0016787">
    <property type="term" value="F:hydrolase activity"/>
    <property type="evidence" value="ECO:0007669"/>
    <property type="project" value="InterPro"/>
</dbReference>
<dbReference type="SUPFAM" id="SSF56300">
    <property type="entry name" value="Metallo-dependent phosphatases"/>
    <property type="match status" value="1"/>
</dbReference>
<feature type="domain" description="Calcineurin-like phosphoesterase" evidence="1">
    <location>
        <begin position="3"/>
        <end position="134"/>
    </location>
</feature>
<evidence type="ECO:0000313" key="2">
    <source>
        <dbReference type="EMBL" id="GAF88565.1"/>
    </source>
</evidence>
<protein>
    <recommendedName>
        <fullName evidence="1">Calcineurin-like phosphoesterase domain-containing protein</fullName>
    </recommendedName>
</protein>
<proteinExistence type="predicted"/>
<dbReference type="InterPro" id="IPR004843">
    <property type="entry name" value="Calcineurin-like_PHP"/>
</dbReference>
<dbReference type="Gene3D" id="3.60.21.10">
    <property type="match status" value="1"/>
</dbReference>
<accession>X0UJA7</accession>
<dbReference type="AlphaFoldDB" id="X0UJA7"/>
<organism evidence="2">
    <name type="scientific">marine sediment metagenome</name>
    <dbReference type="NCBI Taxonomy" id="412755"/>
    <lineage>
        <taxon>unclassified sequences</taxon>
        <taxon>metagenomes</taxon>
        <taxon>ecological metagenomes</taxon>
    </lineage>
</organism>
<comment type="caution">
    <text evidence="2">The sequence shown here is derived from an EMBL/GenBank/DDBJ whole genome shotgun (WGS) entry which is preliminary data.</text>
</comment>
<dbReference type="InterPro" id="IPR029052">
    <property type="entry name" value="Metallo-depent_PP-like"/>
</dbReference>
<gene>
    <name evidence="2" type="ORF">S01H1_25302</name>
</gene>
<reference evidence="2" key="1">
    <citation type="journal article" date="2014" name="Front. Microbiol.">
        <title>High frequency of phylogenetically diverse reductive dehalogenase-homologous genes in deep subseafloor sedimentary metagenomes.</title>
        <authorList>
            <person name="Kawai M."/>
            <person name="Futagami T."/>
            <person name="Toyoda A."/>
            <person name="Takaki Y."/>
            <person name="Nishi S."/>
            <person name="Hori S."/>
            <person name="Arai W."/>
            <person name="Tsubouchi T."/>
            <person name="Morono Y."/>
            <person name="Uchiyama I."/>
            <person name="Ito T."/>
            <person name="Fujiyama A."/>
            <person name="Inagaki F."/>
            <person name="Takami H."/>
        </authorList>
    </citation>
    <scope>NUCLEOTIDE SEQUENCE</scope>
    <source>
        <strain evidence="2">Expedition CK06-06</strain>
    </source>
</reference>
<dbReference type="Pfam" id="PF00149">
    <property type="entry name" value="Metallophos"/>
    <property type="match status" value="1"/>
</dbReference>
<evidence type="ECO:0000259" key="1">
    <source>
        <dbReference type="Pfam" id="PF00149"/>
    </source>
</evidence>
<sequence length="231" mass="25854">MARVLVVADVHEPVSHPGYLDFCKDLRREWGCDTTVFIGDVVDFQAISFHAAHPECPGPADEHKLAHQKIAKWCKAFPEATVTIGNHDERVIRLAESVNIPRKFLREYADIWDTPKWTWTADTIIDDVYYFHGTGAGGIHPAFNAAKNRLMSAVMGHCHSTAGVKWIASPQRRVFGMDVGTGIDVAAWNFAYGQHCPKRPILSAGVVLDGVPYHEIMPVGRGERYSKENYR</sequence>
<dbReference type="EMBL" id="BARS01015267">
    <property type="protein sequence ID" value="GAF88565.1"/>
    <property type="molecule type" value="Genomic_DNA"/>
</dbReference>
<name>X0UJA7_9ZZZZ</name>